<evidence type="ECO:0000313" key="4">
    <source>
        <dbReference type="Proteomes" id="UP000229730"/>
    </source>
</evidence>
<evidence type="ECO:0000313" key="3">
    <source>
        <dbReference type="EMBL" id="PHZ83216.1"/>
    </source>
</evidence>
<dbReference type="CDD" id="cd07389">
    <property type="entry name" value="MPP_PhoD"/>
    <property type="match status" value="1"/>
</dbReference>
<comment type="caution">
    <text evidence="3">The sequence shown here is derived from an EMBL/GenBank/DDBJ whole genome shotgun (WGS) entry which is preliminary data.</text>
</comment>
<dbReference type="InterPro" id="IPR018946">
    <property type="entry name" value="PhoD-like_MPP"/>
</dbReference>
<dbReference type="SUPFAM" id="SSF56300">
    <property type="entry name" value="Metallo-dependent phosphatases"/>
    <property type="match status" value="1"/>
</dbReference>
<dbReference type="Pfam" id="PF09423">
    <property type="entry name" value="PhoD"/>
    <property type="match status" value="1"/>
</dbReference>
<sequence length="369" mass="41829">MSKITRREFHLGTGLALTGLAALGAAKAVAAVPSPAMTSTEKPLSRILFGSCCHQDKPQPIWQPILEREPELFIFLGDNIYGDTRDMATLKAKYDQQAHNFAALRGSSEVIAIWDDHDFGENDAGKDYPEKARSKDLFLDFWQEPADSSRRRADDGIYTSALYGPADQRVHVILPDLRYNRDPLRTVESRARARERDIAGLGPYLPIADKNQTMLGEAQWQWLEQQMQIPSRIKIIGSSLQYIATQPGWEAWSNFPHERQRLIDLIRKYQVEGVIFISGDTHWAELSCQTEGVPYPLWDMTSSGLTETWANVSPNAYRWNDLSYAGENFGALYVDWEVPDPLVIFEVRGQDGQRIFQHSVLLSSLKGNW</sequence>
<gene>
    <name evidence="3" type="ORF">CRD36_16700</name>
</gene>
<dbReference type="RefSeq" id="WP_099475109.1">
    <property type="nucleotide sequence ID" value="NZ_CP041025.1"/>
</dbReference>
<feature type="domain" description="PhoD-like phosphatase metallophosphatase" evidence="2">
    <location>
        <begin position="96"/>
        <end position="283"/>
    </location>
</feature>
<dbReference type="Proteomes" id="UP000229730">
    <property type="component" value="Unassembled WGS sequence"/>
</dbReference>
<dbReference type="PANTHER" id="PTHR33987:SF1">
    <property type="entry name" value="CALCINEURIN-LIKE METALLO-PHOSPHOESTERASE SUPERFAMILY PROTEIN"/>
    <property type="match status" value="1"/>
</dbReference>
<dbReference type="InterPro" id="IPR006311">
    <property type="entry name" value="TAT_signal"/>
</dbReference>
<dbReference type="InterPro" id="IPR038607">
    <property type="entry name" value="PhoD-like_sf"/>
</dbReference>
<feature type="chain" id="PRO_5013767707" evidence="1">
    <location>
        <begin position="31"/>
        <end position="369"/>
    </location>
</feature>
<dbReference type="EMBL" id="PDEM01000033">
    <property type="protein sequence ID" value="PHZ83216.1"/>
    <property type="molecule type" value="Genomic_DNA"/>
</dbReference>
<evidence type="ECO:0000256" key="1">
    <source>
        <dbReference type="SAM" id="SignalP"/>
    </source>
</evidence>
<protein>
    <submittedName>
        <fullName evidence="3">Metallophosphatase</fullName>
    </submittedName>
</protein>
<organism evidence="3 4">
    <name type="scientific">Paremcibacter congregatus</name>
    <dbReference type="NCBI Taxonomy" id="2043170"/>
    <lineage>
        <taxon>Bacteria</taxon>
        <taxon>Pseudomonadati</taxon>
        <taxon>Pseudomonadota</taxon>
        <taxon>Alphaproteobacteria</taxon>
        <taxon>Emcibacterales</taxon>
        <taxon>Emcibacteraceae</taxon>
        <taxon>Paremcibacter</taxon>
    </lineage>
</organism>
<dbReference type="AlphaFoldDB" id="A0A2G4YP22"/>
<dbReference type="OrthoDB" id="327733at2"/>
<feature type="signal peptide" evidence="1">
    <location>
        <begin position="1"/>
        <end position="30"/>
    </location>
</feature>
<dbReference type="InParanoid" id="A0A2G4YP22"/>
<accession>A0A2G4YP22</accession>
<dbReference type="InterPro" id="IPR029052">
    <property type="entry name" value="Metallo-depent_PP-like"/>
</dbReference>
<reference evidence="3 4" key="1">
    <citation type="submission" date="2017-10" db="EMBL/GenBank/DDBJ databases">
        <title>Frigbacter circumglobatus gen. nov. sp. nov., isolated from sediment cultured in situ.</title>
        <authorList>
            <person name="Zhao Z."/>
        </authorList>
    </citation>
    <scope>NUCLEOTIDE SEQUENCE [LARGE SCALE GENOMIC DNA]</scope>
    <source>
        <strain evidence="3 4">ZYL</strain>
    </source>
</reference>
<evidence type="ECO:0000259" key="2">
    <source>
        <dbReference type="Pfam" id="PF09423"/>
    </source>
</evidence>
<dbReference type="Gene3D" id="3.60.21.70">
    <property type="entry name" value="PhoD-like phosphatase"/>
    <property type="match status" value="1"/>
</dbReference>
<keyword evidence="1" id="KW-0732">Signal</keyword>
<dbReference type="PROSITE" id="PS51318">
    <property type="entry name" value="TAT"/>
    <property type="match status" value="1"/>
</dbReference>
<dbReference type="PANTHER" id="PTHR33987">
    <property type="entry name" value="CALCINEURIN-LIKE METALLO-PHOSPHOESTERASE SUPERFAMILY PROTEIN"/>
    <property type="match status" value="1"/>
</dbReference>
<name>A0A2G4YP22_9PROT</name>
<proteinExistence type="predicted"/>
<keyword evidence="4" id="KW-1185">Reference proteome</keyword>